<reference evidence="1 2" key="1">
    <citation type="submission" date="2016-12" db="EMBL/GenBank/DDBJ databases">
        <title>The genomes of Aspergillus section Nigri reveals drivers in fungal speciation.</title>
        <authorList>
            <consortium name="DOE Joint Genome Institute"/>
            <person name="Vesth T.C."/>
            <person name="Nybo J."/>
            <person name="Theobald S."/>
            <person name="Brandl J."/>
            <person name="Frisvad J.C."/>
            <person name="Nielsen K.F."/>
            <person name="Lyhne E.K."/>
            <person name="Kogle M.E."/>
            <person name="Kuo A."/>
            <person name="Riley R."/>
            <person name="Clum A."/>
            <person name="Nolan M."/>
            <person name="Lipzen A."/>
            <person name="Salamov A."/>
            <person name="Henrissat B."/>
            <person name="Wiebenga A."/>
            <person name="De Vries R.P."/>
            <person name="Grigoriev I.V."/>
            <person name="Mortensen U.H."/>
            <person name="Andersen M.R."/>
            <person name="Baker S.E."/>
        </authorList>
    </citation>
    <scope>NUCLEOTIDE SEQUENCE [LARGE SCALE GENOMIC DNA]</scope>
    <source>
        <strain evidence="1 2">IBT 23096</strain>
    </source>
</reference>
<dbReference type="RefSeq" id="XP_024704003.1">
    <property type="nucleotide sequence ID" value="XM_024853213.1"/>
</dbReference>
<comment type="caution">
    <text evidence="1">The sequence shown here is derived from an EMBL/GenBank/DDBJ whole genome shotgun (WGS) entry which is preliminary data.</text>
</comment>
<accession>A0A2I2G763</accession>
<evidence type="ECO:0000313" key="1">
    <source>
        <dbReference type="EMBL" id="PLB48701.1"/>
    </source>
</evidence>
<gene>
    <name evidence="1" type="ORF">P170DRAFT_475049</name>
</gene>
<dbReference type="Proteomes" id="UP000234275">
    <property type="component" value="Unassembled WGS sequence"/>
</dbReference>
<dbReference type="GeneID" id="36560911"/>
<organism evidence="1 2">
    <name type="scientific">Aspergillus steynii IBT 23096</name>
    <dbReference type="NCBI Taxonomy" id="1392250"/>
    <lineage>
        <taxon>Eukaryota</taxon>
        <taxon>Fungi</taxon>
        <taxon>Dikarya</taxon>
        <taxon>Ascomycota</taxon>
        <taxon>Pezizomycotina</taxon>
        <taxon>Eurotiomycetes</taxon>
        <taxon>Eurotiomycetidae</taxon>
        <taxon>Eurotiales</taxon>
        <taxon>Aspergillaceae</taxon>
        <taxon>Aspergillus</taxon>
        <taxon>Aspergillus subgen. Circumdati</taxon>
    </lineage>
</organism>
<dbReference type="AlphaFoldDB" id="A0A2I2G763"/>
<dbReference type="VEuPathDB" id="FungiDB:P170DRAFT_475049"/>
<keyword evidence="2" id="KW-1185">Reference proteome</keyword>
<sequence length="63" mass="6998">MSPHNSTARPRVLTAKVPDTVCLTELGVLKIVGELKSPWVAPQHDLEQAQRMPLKLRRVLASN</sequence>
<evidence type="ECO:0000313" key="2">
    <source>
        <dbReference type="Proteomes" id="UP000234275"/>
    </source>
</evidence>
<dbReference type="EMBL" id="MSFO01000004">
    <property type="protein sequence ID" value="PLB48701.1"/>
    <property type="molecule type" value="Genomic_DNA"/>
</dbReference>
<protein>
    <submittedName>
        <fullName evidence="1">Uncharacterized protein</fullName>
    </submittedName>
</protein>
<dbReference type="OrthoDB" id="2156052at2759"/>
<proteinExistence type="predicted"/>
<name>A0A2I2G763_9EURO</name>